<feature type="compositionally biased region" description="Polar residues" evidence="5">
    <location>
        <begin position="456"/>
        <end position="468"/>
    </location>
</feature>
<dbReference type="GO" id="GO:0010792">
    <property type="term" value="P:DNA double-strand break processing involved in repair via single-strand annealing"/>
    <property type="evidence" value="ECO:0007669"/>
    <property type="project" value="TreeGrafter"/>
</dbReference>
<comment type="caution">
    <text evidence="7">The sequence shown here is derived from an EMBL/GenBank/DDBJ whole genome shotgun (WGS) entry which is preliminary data.</text>
</comment>
<evidence type="ECO:0000256" key="5">
    <source>
        <dbReference type="SAM" id="MobiDB-lite"/>
    </source>
</evidence>
<comment type="subcellular location">
    <subcellularLocation>
        <location evidence="1">Nucleus</location>
    </subcellularLocation>
</comment>
<feature type="compositionally biased region" description="Basic and acidic residues" evidence="5">
    <location>
        <begin position="553"/>
        <end position="562"/>
    </location>
</feature>
<reference evidence="7" key="1">
    <citation type="submission" date="2023-03" db="EMBL/GenBank/DDBJ databases">
        <title>Massive genome expansion in bonnet fungi (Mycena s.s.) driven by repeated elements and novel gene families across ecological guilds.</title>
        <authorList>
            <consortium name="Lawrence Berkeley National Laboratory"/>
            <person name="Harder C.B."/>
            <person name="Miyauchi S."/>
            <person name="Viragh M."/>
            <person name="Kuo A."/>
            <person name="Thoen E."/>
            <person name="Andreopoulos B."/>
            <person name="Lu D."/>
            <person name="Skrede I."/>
            <person name="Drula E."/>
            <person name="Henrissat B."/>
            <person name="Morin E."/>
            <person name="Kohler A."/>
            <person name="Barry K."/>
            <person name="LaButti K."/>
            <person name="Morin E."/>
            <person name="Salamov A."/>
            <person name="Lipzen A."/>
            <person name="Mereny Z."/>
            <person name="Hegedus B."/>
            <person name="Baldrian P."/>
            <person name="Stursova M."/>
            <person name="Weitz H."/>
            <person name="Taylor A."/>
            <person name="Grigoriev I.V."/>
            <person name="Nagy L.G."/>
            <person name="Martin F."/>
            <person name="Kauserud H."/>
        </authorList>
    </citation>
    <scope>NUCLEOTIDE SEQUENCE</scope>
    <source>
        <strain evidence="7">CBHHK188m</strain>
    </source>
</reference>
<feature type="region of interest" description="Disordered" evidence="5">
    <location>
        <begin position="247"/>
        <end position="468"/>
    </location>
</feature>
<evidence type="ECO:0000256" key="1">
    <source>
        <dbReference type="ARBA" id="ARBA00004123"/>
    </source>
</evidence>
<dbReference type="PANTHER" id="PTHR15107:SF0">
    <property type="entry name" value="DNA ENDONUCLEASE ACTIVATOR CTP1 C-TERMINAL DOMAIN-CONTAINING PROTEIN"/>
    <property type="match status" value="1"/>
</dbReference>
<dbReference type="GO" id="GO:0003684">
    <property type="term" value="F:damaged DNA binding"/>
    <property type="evidence" value="ECO:0007669"/>
    <property type="project" value="TreeGrafter"/>
</dbReference>
<dbReference type="Proteomes" id="UP001215280">
    <property type="component" value="Unassembled WGS sequence"/>
</dbReference>
<organism evidence="7 8">
    <name type="scientific">Mycena maculata</name>
    <dbReference type="NCBI Taxonomy" id="230809"/>
    <lineage>
        <taxon>Eukaryota</taxon>
        <taxon>Fungi</taxon>
        <taxon>Dikarya</taxon>
        <taxon>Basidiomycota</taxon>
        <taxon>Agaricomycotina</taxon>
        <taxon>Agaricomycetes</taxon>
        <taxon>Agaricomycetidae</taxon>
        <taxon>Agaricales</taxon>
        <taxon>Marasmiineae</taxon>
        <taxon>Mycenaceae</taxon>
        <taxon>Mycena</taxon>
    </lineage>
</organism>
<keyword evidence="7" id="KW-0255">Endonuclease</keyword>
<dbReference type="InterPro" id="IPR013882">
    <property type="entry name" value="Ctp1_C"/>
</dbReference>
<feature type="compositionally biased region" description="Polar residues" evidence="5">
    <location>
        <begin position="247"/>
        <end position="266"/>
    </location>
</feature>
<feature type="compositionally biased region" description="Basic and acidic residues" evidence="5">
    <location>
        <begin position="387"/>
        <end position="399"/>
    </location>
</feature>
<evidence type="ECO:0000313" key="7">
    <source>
        <dbReference type="EMBL" id="KAJ7748467.1"/>
    </source>
</evidence>
<protein>
    <submittedName>
        <fullName evidence="7">DNA repair protein endonuclease SAE2/CtIP C-terminus-domain-containing protein</fullName>
    </submittedName>
</protein>
<keyword evidence="7" id="KW-0378">Hydrolase</keyword>
<feature type="domain" description="DNA endonuclease activator Ctp1 C-terminal" evidence="6">
    <location>
        <begin position="504"/>
        <end position="603"/>
    </location>
</feature>
<dbReference type="GO" id="GO:0005634">
    <property type="term" value="C:nucleus"/>
    <property type="evidence" value="ECO:0007669"/>
    <property type="project" value="UniProtKB-SubCell"/>
</dbReference>
<keyword evidence="8" id="KW-1185">Reference proteome</keyword>
<dbReference type="EMBL" id="JARJLG010000089">
    <property type="protein sequence ID" value="KAJ7748467.1"/>
    <property type="molecule type" value="Genomic_DNA"/>
</dbReference>
<feature type="compositionally biased region" description="Basic and acidic residues" evidence="5">
    <location>
        <begin position="322"/>
        <end position="337"/>
    </location>
</feature>
<evidence type="ECO:0000256" key="2">
    <source>
        <dbReference type="ARBA" id="ARBA00022763"/>
    </source>
</evidence>
<dbReference type="AlphaFoldDB" id="A0AAD7IQM1"/>
<dbReference type="PANTHER" id="PTHR15107">
    <property type="entry name" value="RETINOBLASTOMA BINDING PROTEIN 8"/>
    <property type="match status" value="1"/>
</dbReference>
<feature type="compositionally biased region" description="Polar residues" evidence="5">
    <location>
        <begin position="413"/>
        <end position="434"/>
    </location>
</feature>
<gene>
    <name evidence="7" type="ORF">DFH07DRAFT_561487</name>
</gene>
<feature type="coiled-coil region" evidence="4">
    <location>
        <begin position="83"/>
        <end position="157"/>
    </location>
</feature>
<feature type="region of interest" description="Disordered" evidence="5">
    <location>
        <begin position="612"/>
        <end position="636"/>
    </location>
</feature>
<keyword evidence="7" id="KW-0540">Nuclease</keyword>
<name>A0AAD7IQM1_9AGAR</name>
<evidence type="ECO:0000256" key="3">
    <source>
        <dbReference type="ARBA" id="ARBA00023242"/>
    </source>
</evidence>
<keyword evidence="3" id="KW-0539">Nucleus</keyword>
<feature type="region of interest" description="Disordered" evidence="5">
    <location>
        <begin position="540"/>
        <end position="562"/>
    </location>
</feature>
<keyword evidence="2" id="KW-0227">DNA damage</keyword>
<dbReference type="InterPro" id="IPR033316">
    <property type="entry name" value="RBBP8-like"/>
</dbReference>
<dbReference type="Pfam" id="PF08573">
    <property type="entry name" value="SAE2"/>
    <property type="match status" value="1"/>
</dbReference>
<sequence>MPSGHPHSGKELRTRDKAVAEKHQQEIRALQAKAERIRHAFDDRAEALHSYQKFGDDVANRLGFRTLEDVKTFIDIADEQLPYKGLADRVERLKAELAVEKQENQSSTDELLELREERDLLKTTLENQSVRPSDPTAQALAKELVKLQTEYNALHAKGSRAEAKYREDFAKWKAFKRWMANSEAEFQKRSKASGGTVKRRHREALHFKGRQKLKQMGLDSDDEPVNSLEETPVQMIKLRSNLPPAFSSSPTMVASSTTPAQKTPAVSSARVPLEFKSIRVSRPSNGSSPIRSAAPVKSSEAIDLSDTEDDSQEIVSSAVRPIAEHPRQTDVFSDHRSTTSKTTQRPQLPALHPTLPSRPDFPALGGGEKPKKQRHSDTFPSAGLRHARPDNDNNDEERPRKTRRFSPVRTPLTALSPTRARSSMNGASISTSQGRENRKPVRRQVNKRGENPPASTPANNSGNKQLTDYSAFKGRGRYGKAGGNDTINASYAIDPARNGGMDFQYDTVVRGKEDRRRMDGGDCECCRDYYEAIGPLPNRLQPPLWRSPPNSPEKGKPCRHNAERGREEAITSHKQAISRHRHNWARASTPPSYWNIGFPDTQEAERINAQAETMHEQKRRAIQAEAENGGRYYKTR</sequence>
<proteinExistence type="predicted"/>
<feature type="compositionally biased region" description="Basic and acidic residues" evidence="5">
    <location>
        <begin position="8"/>
        <end position="25"/>
    </location>
</feature>
<accession>A0AAD7IQM1</accession>
<keyword evidence="4" id="KW-0175">Coiled coil</keyword>
<evidence type="ECO:0000313" key="8">
    <source>
        <dbReference type="Proteomes" id="UP001215280"/>
    </source>
</evidence>
<evidence type="ECO:0000259" key="6">
    <source>
        <dbReference type="Pfam" id="PF08573"/>
    </source>
</evidence>
<dbReference type="GO" id="GO:0004519">
    <property type="term" value="F:endonuclease activity"/>
    <property type="evidence" value="ECO:0007669"/>
    <property type="project" value="UniProtKB-KW"/>
</dbReference>
<feature type="region of interest" description="Disordered" evidence="5">
    <location>
        <begin position="1"/>
        <end position="25"/>
    </location>
</feature>
<feature type="compositionally biased region" description="Acidic residues" evidence="5">
    <location>
        <begin position="303"/>
        <end position="312"/>
    </location>
</feature>
<evidence type="ECO:0000256" key="4">
    <source>
        <dbReference type="SAM" id="Coils"/>
    </source>
</evidence>